<keyword evidence="3" id="KW-1185">Reference proteome</keyword>
<dbReference type="Proteomes" id="UP000631114">
    <property type="component" value="Unassembled WGS sequence"/>
</dbReference>
<evidence type="ECO:0000313" key="2">
    <source>
        <dbReference type="EMBL" id="KAF9609116.1"/>
    </source>
</evidence>
<comment type="caution">
    <text evidence="2">The sequence shown here is derived from an EMBL/GenBank/DDBJ whole genome shotgun (WGS) entry which is preliminary data.</text>
</comment>
<feature type="compositionally biased region" description="Polar residues" evidence="1">
    <location>
        <begin position="86"/>
        <end position="119"/>
    </location>
</feature>
<feature type="compositionally biased region" description="Low complexity" evidence="1">
    <location>
        <begin position="159"/>
        <end position="172"/>
    </location>
</feature>
<dbReference type="PANTHER" id="PTHR36764">
    <property type="entry name" value="TRNA (ILE)-LYSIDINE SYNTHASE"/>
    <property type="match status" value="1"/>
</dbReference>
<feature type="region of interest" description="Disordered" evidence="1">
    <location>
        <begin position="136"/>
        <end position="185"/>
    </location>
</feature>
<accession>A0A835M394</accession>
<dbReference type="PANTHER" id="PTHR36764:SF1">
    <property type="entry name" value="TRNA (ILE)-LYSIDINE SYNTHASE"/>
    <property type="match status" value="1"/>
</dbReference>
<proteinExistence type="predicted"/>
<feature type="region of interest" description="Disordered" evidence="1">
    <location>
        <begin position="66"/>
        <end position="119"/>
    </location>
</feature>
<reference evidence="2 3" key="1">
    <citation type="submission" date="2020-10" db="EMBL/GenBank/DDBJ databases">
        <title>The Coptis chinensis genome and diversification of protoberbering-type alkaloids.</title>
        <authorList>
            <person name="Wang B."/>
            <person name="Shu S."/>
            <person name="Song C."/>
            <person name="Liu Y."/>
        </authorList>
    </citation>
    <scope>NUCLEOTIDE SEQUENCE [LARGE SCALE GENOMIC DNA]</scope>
    <source>
        <strain evidence="2">HL-2020</strain>
        <tissue evidence="2">Leaf</tissue>
    </source>
</reference>
<name>A0A835M394_9MAGN</name>
<evidence type="ECO:0000313" key="3">
    <source>
        <dbReference type="Proteomes" id="UP000631114"/>
    </source>
</evidence>
<gene>
    <name evidence="2" type="ORF">IFM89_013370</name>
</gene>
<organism evidence="2 3">
    <name type="scientific">Coptis chinensis</name>
    <dbReference type="NCBI Taxonomy" id="261450"/>
    <lineage>
        <taxon>Eukaryota</taxon>
        <taxon>Viridiplantae</taxon>
        <taxon>Streptophyta</taxon>
        <taxon>Embryophyta</taxon>
        <taxon>Tracheophyta</taxon>
        <taxon>Spermatophyta</taxon>
        <taxon>Magnoliopsida</taxon>
        <taxon>Ranunculales</taxon>
        <taxon>Ranunculaceae</taxon>
        <taxon>Coptidoideae</taxon>
        <taxon>Coptis</taxon>
    </lineage>
</organism>
<dbReference type="OrthoDB" id="1922268at2759"/>
<dbReference type="AlphaFoldDB" id="A0A835M394"/>
<evidence type="ECO:0000256" key="1">
    <source>
        <dbReference type="SAM" id="MobiDB-lite"/>
    </source>
</evidence>
<sequence>MLEEDDFISFTCQISNNVDLPSDEEKKKNDLEQNLKVQQMAATTDLGSNPRPAVNRAGQEANFCGDLEGESEDVSNPNAHARHFHSTSPSASSPLRKLSNTSLQHTAVPNTNRPNLGATQTTSSMFAGVASSPSRFAPSGYQGHPANLPPLSVSGNHFTASSPSPAASGGTSVCRDARLTSPSWN</sequence>
<protein>
    <submittedName>
        <fullName evidence="2">Uncharacterized protein</fullName>
    </submittedName>
</protein>
<dbReference type="GO" id="GO:0009507">
    <property type="term" value="C:chloroplast"/>
    <property type="evidence" value="ECO:0007669"/>
    <property type="project" value="TreeGrafter"/>
</dbReference>
<dbReference type="EMBL" id="JADFTS010000004">
    <property type="protein sequence ID" value="KAF9609116.1"/>
    <property type="molecule type" value="Genomic_DNA"/>
</dbReference>